<comment type="catalytic activity">
    <reaction evidence="4 6">
        <text>L-aspartyl-tRNA(Asn) + L-glutamine + ATP + H2O = L-asparaginyl-tRNA(Asn) + L-glutamate + ADP + phosphate + 2 H(+)</text>
        <dbReference type="Rhea" id="RHEA:14513"/>
        <dbReference type="Rhea" id="RHEA-COMP:9674"/>
        <dbReference type="Rhea" id="RHEA-COMP:9677"/>
        <dbReference type="ChEBI" id="CHEBI:15377"/>
        <dbReference type="ChEBI" id="CHEBI:15378"/>
        <dbReference type="ChEBI" id="CHEBI:29985"/>
        <dbReference type="ChEBI" id="CHEBI:30616"/>
        <dbReference type="ChEBI" id="CHEBI:43474"/>
        <dbReference type="ChEBI" id="CHEBI:58359"/>
        <dbReference type="ChEBI" id="CHEBI:78515"/>
        <dbReference type="ChEBI" id="CHEBI:78516"/>
        <dbReference type="ChEBI" id="CHEBI:456216"/>
    </reaction>
</comment>
<comment type="similarity">
    <text evidence="1 6">Belongs to the GatC family.</text>
</comment>
<dbReference type="GO" id="GO:0070681">
    <property type="term" value="P:glutaminyl-tRNAGln biosynthesis via transamidation"/>
    <property type="evidence" value="ECO:0007669"/>
    <property type="project" value="TreeGrafter"/>
</dbReference>
<dbReference type="PANTHER" id="PTHR15004:SF0">
    <property type="entry name" value="GLUTAMYL-TRNA(GLN) AMIDOTRANSFERASE SUBUNIT C, MITOCHONDRIAL"/>
    <property type="match status" value="1"/>
</dbReference>
<dbReference type="EC" id="6.3.5.-" evidence="6"/>
<accession>M9L916</accession>
<protein>
    <recommendedName>
        <fullName evidence="6">Aspartyl/glutamyl-tRNA(Asn/Gln) amidotransferase subunit C</fullName>
        <shortName evidence="6">Asp/Glu-ADT subunit C</shortName>
        <ecNumber evidence="6">6.3.5.-</ecNumber>
    </recommendedName>
</protein>
<dbReference type="GO" id="GO:0016740">
    <property type="term" value="F:transferase activity"/>
    <property type="evidence" value="ECO:0007669"/>
    <property type="project" value="UniProtKB-KW"/>
</dbReference>
<comment type="subunit">
    <text evidence="2 6">Heterotrimer of A, B and C subunits.</text>
</comment>
<keyword evidence="8" id="KW-1185">Reference proteome</keyword>
<keyword evidence="7" id="KW-0808">Transferase</keyword>
<organism evidence="7 8">
    <name type="scientific">Paenibacillus popilliae ATCC 14706</name>
    <dbReference type="NCBI Taxonomy" id="1212764"/>
    <lineage>
        <taxon>Bacteria</taxon>
        <taxon>Bacillati</taxon>
        <taxon>Bacillota</taxon>
        <taxon>Bacilli</taxon>
        <taxon>Bacillales</taxon>
        <taxon>Paenibacillaceae</taxon>
        <taxon>Paenibacillus</taxon>
    </lineage>
</organism>
<keyword evidence="6" id="KW-0648">Protein biosynthesis</keyword>
<dbReference type="HAMAP" id="MF_00122">
    <property type="entry name" value="GatC"/>
    <property type="match status" value="1"/>
</dbReference>
<evidence type="ECO:0000256" key="3">
    <source>
        <dbReference type="ARBA" id="ARBA00024799"/>
    </source>
</evidence>
<proteinExistence type="inferred from homology"/>
<dbReference type="NCBIfam" id="TIGR00135">
    <property type="entry name" value="gatC"/>
    <property type="match status" value="1"/>
</dbReference>
<dbReference type="Gene3D" id="1.10.20.60">
    <property type="entry name" value="Glu-tRNAGln amidotransferase C subunit, N-terminal domain"/>
    <property type="match status" value="1"/>
</dbReference>
<evidence type="ECO:0000313" key="7">
    <source>
        <dbReference type="EMBL" id="GAC41807.1"/>
    </source>
</evidence>
<dbReference type="GO" id="GO:0005524">
    <property type="term" value="F:ATP binding"/>
    <property type="evidence" value="ECO:0007669"/>
    <property type="project" value="UniProtKB-KW"/>
</dbReference>
<comment type="caution">
    <text evidence="7">The sequence shown here is derived from an EMBL/GenBank/DDBJ whole genome shotgun (WGS) entry which is preliminary data.</text>
</comment>
<dbReference type="InterPro" id="IPR003837">
    <property type="entry name" value="GatC"/>
</dbReference>
<dbReference type="Proteomes" id="UP000029453">
    <property type="component" value="Unassembled WGS sequence"/>
</dbReference>
<dbReference type="AlphaFoldDB" id="M9L916"/>
<evidence type="ECO:0000313" key="8">
    <source>
        <dbReference type="Proteomes" id="UP000029453"/>
    </source>
</evidence>
<dbReference type="GO" id="GO:0006412">
    <property type="term" value="P:translation"/>
    <property type="evidence" value="ECO:0007669"/>
    <property type="project" value="UniProtKB-UniRule"/>
</dbReference>
<reference evidence="7 8" key="1">
    <citation type="submission" date="2012-10" db="EMBL/GenBank/DDBJ databases">
        <title>Draft Genome Sequence of Paenibacillus popilliae ATCC 14706T.</title>
        <authorList>
            <person name="Iiyama K."/>
            <person name="Mori K."/>
            <person name="Mon H."/>
            <person name="Chieda Y."/>
            <person name="Lee J.M."/>
            <person name="Kusakabe T."/>
            <person name="Tashiro K."/>
            <person name="Asano S."/>
            <person name="Yasunaga-Aoki C."/>
            <person name="Shimizu S."/>
        </authorList>
    </citation>
    <scope>NUCLEOTIDE SEQUENCE [LARGE SCALE GENOMIC DNA]</scope>
    <source>
        <strain evidence="7 8">ATCC 14706</strain>
    </source>
</reference>
<name>M9L916_PAEPP</name>
<dbReference type="GO" id="GO:0006450">
    <property type="term" value="P:regulation of translational fidelity"/>
    <property type="evidence" value="ECO:0007669"/>
    <property type="project" value="InterPro"/>
</dbReference>
<evidence type="ECO:0000256" key="2">
    <source>
        <dbReference type="ARBA" id="ARBA00011123"/>
    </source>
</evidence>
<dbReference type="PANTHER" id="PTHR15004">
    <property type="entry name" value="GLUTAMYL-TRNA(GLN) AMIDOTRANSFERASE SUBUNIT C, MITOCHONDRIAL"/>
    <property type="match status" value="1"/>
</dbReference>
<evidence type="ECO:0000256" key="5">
    <source>
        <dbReference type="ARBA" id="ARBA00047913"/>
    </source>
</evidence>
<dbReference type="Pfam" id="PF02686">
    <property type="entry name" value="GatC"/>
    <property type="match status" value="1"/>
</dbReference>
<dbReference type="InterPro" id="IPR036113">
    <property type="entry name" value="Asp/Glu-ADT_sf_sub_c"/>
</dbReference>
<keyword evidence="6" id="KW-0436">Ligase</keyword>
<dbReference type="GO" id="GO:0050566">
    <property type="term" value="F:asparaginyl-tRNA synthase (glutamine-hydrolyzing) activity"/>
    <property type="evidence" value="ECO:0007669"/>
    <property type="project" value="RHEA"/>
</dbReference>
<gene>
    <name evidence="6" type="primary">gatC</name>
    <name evidence="7" type="ORF">PPOP_1164</name>
</gene>
<keyword evidence="6" id="KW-0547">Nucleotide-binding</keyword>
<dbReference type="SUPFAM" id="SSF141000">
    <property type="entry name" value="Glu-tRNAGln amidotransferase C subunit"/>
    <property type="match status" value="1"/>
</dbReference>
<sequence length="97" mass="11039">MPMSIQVQDVEHVAKLARLNLTDEEKARYTEQLNAILKYAEKLNELNTDNVPPTSHVLPIRNVMRDDTVRSSLPIEKVMLNAPQEEDGQFQVPAVLE</sequence>
<dbReference type="EMBL" id="BALG01000048">
    <property type="protein sequence ID" value="GAC41807.1"/>
    <property type="molecule type" value="Genomic_DNA"/>
</dbReference>
<evidence type="ECO:0000256" key="6">
    <source>
        <dbReference type="HAMAP-Rule" id="MF_00122"/>
    </source>
</evidence>
<evidence type="ECO:0000256" key="1">
    <source>
        <dbReference type="ARBA" id="ARBA00010757"/>
    </source>
</evidence>
<evidence type="ECO:0000256" key="4">
    <source>
        <dbReference type="ARBA" id="ARBA00047380"/>
    </source>
</evidence>
<comment type="catalytic activity">
    <reaction evidence="5 6">
        <text>L-glutamyl-tRNA(Gln) + L-glutamine + ATP + H2O = L-glutaminyl-tRNA(Gln) + L-glutamate + ADP + phosphate + H(+)</text>
        <dbReference type="Rhea" id="RHEA:17521"/>
        <dbReference type="Rhea" id="RHEA-COMP:9681"/>
        <dbReference type="Rhea" id="RHEA-COMP:9684"/>
        <dbReference type="ChEBI" id="CHEBI:15377"/>
        <dbReference type="ChEBI" id="CHEBI:15378"/>
        <dbReference type="ChEBI" id="CHEBI:29985"/>
        <dbReference type="ChEBI" id="CHEBI:30616"/>
        <dbReference type="ChEBI" id="CHEBI:43474"/>
        <dbReference type="ChEBI" id="CHEBI:58359"/>
        <dbReference type="ChEBI" id="CHEBI:78520"/>
        <dbReference type="ChEBI" id="CHEBI:78521"/>
        <dbReference type="ChEBI" id="CHEBI:456216"/>
    </reaction>
</comment>
<keyword evidence="6" id="KW-0067">ATP-binding</keyword>
<dbReference type="GO" id="GO:0050567">
    <property type="term" value="F:glutaminyl-tRNA synthase (glutamine-hydrolyzing) activity"/>
    <property type="evidence" value="ECO:0007669"/>
    <property type="project" value="UniProtKB-UniRule"/>
</dbReference>
<comment type="function">
    <text evidence="3 6">Allows the formation of correctly charged Asn-tRNA(Asn) or Gln-tRNA(Gln) through the transamidation of misacylated Asp-tRNA(Asn) or Glu-tRNA(Gln) in organisms which lack either or both of asparaginyl-tRNA or glutaminyl-tRNA synthetases. The reaction takes place in the presence of glutamine and ATP through an activated phospho-Asp-tRNA(Asn) or phospho-Glu-tRNA(Gln).</text>
</comment>